<dbReference type="Proteomes" id="UP000271426">
    <property type="component" value="Chromosome"/>
</dbReference>
<reference evidence="8 9" key="1">
    <citation type="submission" date="2018-11" db="EMBL/GenBank/DDBJ databases">
        <authorList>
            <person name="Kleinhagauer T."/>
            <person name="Glaeser S.P."/>
            <person name="Spergser J."/>
            <person name="Ruckert C."/>
            <person name="Kaempfer P."/>
            <person name="Busse H.-J."/>
        </authorList>
    </citation>
    <scope>NUCLEOTIDE SEQUENCE [LARGE SCALE GENOMIC DNA]</scope>
    <source>
        <strain evidence="8 9">812CH</strain>
    </source>
</reference>
<keyword evidence="9" id="KW-1185">Reference proteome</keyword>
<evidence type="ECO:0000313" key="8">
    <source>
        <dbReference type="EMBL" id="AZA10246.1"/>
    </source>
</evidence>
<dbReference type="RefSeq" id="WP_245990449.1">
    <property type="nucleotide sequence ID" value="NZ_CP033898.1"/>
</dbReference>
<dbReference type="PANTHER" id="PTHR46577:SF1">
    <property type="entry name" value="HTH-TYPE TRANSCRIPTIONAL REGULATORY PROTEIN GABR"/>
    <property type="match status" value="1"/>
</dbReference>
<organism evidence="8 9">
    <name type="scientific">Corynebacterium pseudopelargi</name>
    <dbReference type="NCBI Taxonomy" id="2080757"/>
    <lineage>
        <taxon>Bacteria</taxon>
        <taxon>Bacillati</taxon>
        <taxon>Actinomycetota</taxon>
        <taxon>Actinomycetes</taxon>
        <taxon>Mycobacteriales</taxon>
        <taxon>Corynebacteriaceae</taxon>
        <taxon>Corynebacterium</taxon>
    </lineage>
</organism>
<dbReference type="InterPro" id="IPR036390">
    <property type="entry name" value="WH_DNA-bd_sf"/>
</dbReference>
<protein>
    <submittedName>
        <fullName evidence="8">HTH-type transcriptional regulatory protein GabR</fullName>
    </submittedName>
</protein>
<evidence type="ECO:0000256" key="2">
    <source>
        <dbReference type="ARBA" id="ARBA00022898"/>
    </source>
</evidence>
<keyword evidence="4" id="KW-0238">DNA-binding</keyword>
<dbReference type="EMBL" id="CP033898">
    <property type="protein sequence ID" value="AZA10246.1"/>
    <property type="molecule type" value="Genomic_DNA"/>
</dbReference>
<dbReference type="Gene3D" id="3.40.640.10">
    <property type="entry name" value="Type I PLP-dependent aspartate aminotransferase-like (Major domain)"/>
    <property type="match status" value="1"/>
</dbReference>
<keyword evidence="2" id="KW-0663">Pyridoxal phosphate</keyword>
<dbReference type="KEGG" id="cpso:CPPEL_10755"/>
<keyword evidence="5" id="KW-0804">Transcription</keyword>
<sequence>MRSEIAAELNLCIQKDAAQPIPVQLTAEIRELVAKGKLAPGDPIPSTRALSTQLGVARGTIVAAYEQLQGEGYLISERGSGTRINPHLRPVQPTPPPSKKPKAHKSLMPLSPGAPDTSALVDPTWRAAWREAAAQTRALPTAGAYELREEISHHLRHMRGLVAEPERIIIASGAREGLMVLLHALGPQLEVGVESPGYPSLRKIPGLLGHRLQEVSTDEHGIRTDQLGHMDALIVTPSHQYPTGGSLPAQRRTALAEWACRRNTLLIEDDYDSELRYAGQPLPALAALAPNNTALLGTFSTLISPSIACGYIVMPPDLVEAGLRVRELLSQPAGTITQIALARYMASGALRRRTQRLRRLYAKRRDIVTEELSGLAHATLRPIHGGLHAVVLCERDAHEVVRACAAQGLGVTALSEHWGGSGVSDNGVVIGFGAHSDEDLRRALRILAGELRKTPA</sequence>
<dbReference type="SUPFAM" id="SSF46785">
    <property type="entry name" value="Winged helix' DNA-binding domain"/>
    <property type="match status" value="1"/>
</dbReference>
<dbReference type="GO" id="GO:0003700">
    <property type="term" value="F:DNA-binding transcription factor activity"/>
    <property type="evidence" value="ECO:0007669"/>
    <property type="project" value="InterPro"/>
</dbReference>
<dbReference type="PANTHER" id="PTHR46577">
    <property type="entry name" value="HTH-TYPE TRANSCRIPTIONAL REGULATORY PROTEIN GABR"/>
    <property type="match status" value="1"/>
</dbReference>
<gene>
    <name evidence="8" type="primary">gabR</name>
    <name evidence="8" type="ORF">CPPEL_10755</name>
</gene>
<dbReference type="AlphaFoldDB" id="A0A3G6IX78"/>
<dbReference type="Pfam" id="PF00392">
    <property type="entry name" value="GntR"/>
    <property type="match status" value="1"/>
</dbReference>
<dbReference type="InterPro" id="IPR000524">
    <property type="entry name" value="Tscrpt_reg_HTH_GntR"/>
</dbReference>
<feature type="domain" description="HTH gntR-type" evidence="7">
    <location>
        <begin position="19"/>
        <end position="87"/>
    </location>
</feature>
<dbReference type="PRINTS" id="PR00035">
    <property type="entry name" value="HTHGNTR"/>
</dbReference>
<dbReference type="InterPro" id="IPR051446">
    <property type="entry name" value="HTH_trans_reg/aminotransferase"/>
</dbReference>
<comment type="similarity">
    <text evidence="1">In the C-terminal section; belongs to the class-I pyridoxal-phosphate-dependent aminotransferase family.</text>
</comment>
<name>A0A3G6IX78_9CORY</name>
<keyword evidence="3" id="KW-0805">Transcription regulation</keyword>
<proteinExistence type="inferred from homology"/>
<dbReference type="SMART" id="SM00345">
    <property type="entry name" value="HTH_GNTR"/>
    <property type="match status" value="1"/>
</dbReference>
<dbReference type="GO" id="GO:0030170">
    <property type="term" value="F:pyridoxal phosphate binding"/>
    <property type="evidence" value="ECO:0007669"/>
    <property type="project" value="InterPro"/>
</dbReference>
<dbReference type="InterPro" id="IPR036388">
    <property type="entry name" value="WH-like_DNA-bd_sf"/>
</dbReference>
<dbReference type="SUPFAM" id="SSF53383">
    <property type="entry name" value="PLP-dependent transferases"/>
    <property type="match status" value="1"/>
</dbReference>
<evidence type="ECO:0000259" key="7">
    <source>
        <dbReference type="PROSITE" id="PS50949"/>
    </source>
</evidence>
<dbReference type="Gene3D" id="1.10.10.10">
    <property type="entry name" value="Winged helix-like DNA-binding domain superfamily/Winged helix DNA-binding domain"/>
    <property type="match status" value="1"/>
</dbReference>
<feature type="region of interest" description="Disordered" evidence="6">
    <location>
        <begin position="79"/>
        <end position="116"/>
    </location>
</feature>
<dbReference type="CDD" id="cd07377">
    <property type="entry name" value="WHTH_GntR"/>
    <property type="match status" value="1"/>
</dbReference>
<evidence type="ECO:0000256" key="3">
    <source>
        <dbReference type="ARBA" id="ARBA00023015"/>
    </source>
</evidence>
<dbReference type="Pfam" id="PF00155">
    <property type="entry name" value="Aminotran_1_2"/>
    <property type="match status" value="1"/>
</dbReference>
<evidence type="ECO:0000313" key="9">
    <source>
        <dbReference type="Proteomes" id="UP000271426"/>
    </source>
</evidence>
<dbReference type="InterPro" id="IPR004839">
    <property type="entry name" value="Aminotransferase_I/II_large"/>
</dbReference>
<evidence type="ECO:0000256" key="1">
    <source>
        <dbReference type="ARBA" id="ARBA00005384"/>
    </source>
</evidence>
<evidence type="ECO:0000256" key="5">
    <source>
        <dbReference type="ARBA" id="ARBA00023163"/>
    </source>
</evidence>
<evidence type="ECO:0000256" key="6">
    <source>
        <dbReference type="SAM" id="MobiDB-lite"/>
    </source>
</evidence>
<accession>A0A3G6IX78</accession>
<evidence type="ECO:0000256" key="4">
    <source>
        <dbReference type="ARBA" id="ARBA00023125"/>
    </source>
</evidence>
<dbReference type="GO" id="GO:0003677">
    <property type="term" value="F:DNA binding"/>
    <property type="evidence" value="ECO:0007669"/>
    <property type="project" value="UniProtKB-KW"/>
</dbReference>
<dbReference type="CDD" id="cd00609">
    <property type="entry name" value="AAT_like"/>
    <property type="match status" value="1"/>
</dbReference>
<dbReference type="InterPro" id="IPR015424">
    <property type="entry name" value="PyrdxlP-dep_Trfase"/>
</dbReference>
<dbReference type="InterPro" id="IPR015421">
    <property type="entry name" value="PyrdxlP-dep_Trfase_major"/>
</dbReference>
<dbReference type="PROSITE" id="PS50949">
    <property type="entry name" value="HTH_GNTR"/>
    <property type="match status" value="1"/>
</dbReference>